<accession>A5FU83</accession>
<keyword evidence="8" id="KW-1185">Reference proteome</keyword>
<dbReference type="Pfam" id="PF01526">
    <property type="entry name" value="DDE_Tnp_Tn3"/>
    <property type="match status" value="1"/>
</dbReference>
<keyword evidence="4" id="KW-0233">DNA recombination</keyword>
<keyword evidence="7" id="KW-0614">Plasmid</keyword>
<dbReference type="Pfam" id="PF13700">
    <property type="entry name" value="DUF4158"/>
    <property type="match status" value="1"/>
</dbReference>
<protein>
    <submittedName>
        <fullName evidence="7">Transposase Tn3 family protein</fullName>
    </submittedName>
</protein>
<evidence type="ECO:0000256" key="3">
    <source>
        <dbReference type="ARBA" id="ARBA00023125"/>
    </source>
</evidence>
<dbReference type="GO" id="GO:0003677">
    <property type="term" value="F:DNA binding"/>
    <property type="evidence" value="ECO:0007669"/>
    <property type="project" value="UniProtKB-KW"/>
</dbReference>
<keyword evidence="3" id="KW-0238">DNA-binding</keyword>
<feature type="domain" description="DUF4158" evidence="6">
    <location>
        <begin position="6"/>
        <end position="167"/>
    </location>
</feature>
<keyword evidence="2" id="KW-0815">Transposition</keyword>
<dbReference type="InterPro" id="IPR047653">
    <property type="entry name" value="Tn3-like_transpos"/>
</dbReference>
<evidence type="ECO:0000256" key="1">
    <source>
        <dbReference type="ARBA" id="ARBA00009402"/>
    </source>
</evidence>
<dbReference type="Proteomes" id="UP000000245">
    <property type="component" value="Plasmid pACRY04"/>
</dbReference>
<dbReference type="EMBL" id="CP000692">
    <property type="protein sequence ID" value="ABQ29165.1"/>
    <property type="molecule type" value="Genomic_DNA"/>
</dbReference>
<dbReference type="KEGG" id="acr:Acry_3567"/>
<dbReference type="NCBIfam" id="NF033527">
    <property type="entry name" value="transpos_Tn3"/>
    <property type="match status" value="1"/>
</dbReference>
<reference evidence="7 8" key="1">
    <citation type="submission" date="2007-05" db="EMBL/GenBank/DDBJ databases">
        <title>Complete sequence of plasmid4 pACRY04 of Acidiphilium cryptum JF-5.</title>
        <authorList>
            <consortium name="US DOE Joint Genome Institute"/>
            <person name="Copeland A."/>
            <person name="Lucas S."/>
            <person name="Lapidus A."/>
            <person name="Barry K."/>
            <person name="Detter J.C."/>
            <person name="Glavina del Rio T."/>
            <person name="Hammon N."/>
            <person name="Israni S."/>
            <person name="Dalin E."/>
            <person name="Tice H."/>
            <person name="Pitluck S."/>
            <person name="Sims D."/>
            <person name="Brettin T."/>
            <person name="Bruce D."/>
            <person name="Han C."/>
            <person name="Schmutz J."/>
            <person name="Larimer F."/>
            <person name="Land M."/>
            <person name="Hauser L."/>
            <person name="Kyrpides N."/>
            <person name="Kim E."/>
            <person name="Magnuson T."/>
            <person name="Richardson P."/>
        </authorList>
    </citation>
    <scope>NUCLEOTIDE SEQUENCE [LARGE SCALE GENOMIC DNA]</scope>
    <source>
        <strain evidence="7 8">JF-5</strain>
        <plasmid evidence="8">Plasmid pACRY04</plasmid>
    </source>
</reference>
<dbReference type="InterPro" id="IPR025296">
    <property type="entry name" value="DUF4158"/>
</dbReference>
<comment type="similarity">
    <text evidence="1">Belongs to the transposase 7 family.</text>
</comment>
<evidence type="ECO:0000259" key="5">
    <source>
        <dbReference type="Pfam" id="PF01526"/>
    </source>
</evidence>
<name>A5FU83_ACICJ</name>
<dbReference type="InterPro" id="IPR002513">
    <property type="entry name" value="Tn3_Tnp_DDE_dom"/>
</dbReference>
<organism evidence="7 8">
    <name type="scientific">Acidiphilium cryptum (strain JF-5)</name>
    <dbReference type="NCBI Taxonomy" id="349163"/>
    <lineage>
        <taxon>Bacteria</taxon>
        <taxon>Pseudomonadati</taxon>
        <taxon>Pseudomonadota</taxon>
        <taxon>Alphaproteobacteria</taxon>
        <taxon>Acetobacterales</taxon>
        <taxon>Acidocellaceae</taxon>
        <taxon>Acidiphilium</taxon>
    </lineage>
</organism>
<dbReference type="eggNOG" id="COG4644">
    <property type="taxonomic scope" value="Bacteria"/>
</dbReference>
<evidence type="ECO:0000256" key="2">
    <source>
        <dbReference type="ARBA" id="ARBA00022578"/>
    </source>
</evidence>
<evidence type="ECO:0000259" key="6">
    <source>
        <dbReference type="Pfam" id="PF13700"/>
    </source>
</evidence>
<sequence length="877" mass="97562">MAQRRLLTDEERHVLLGVPTDPDGLVRHYTFTRSDRNFLLTRRGKANQLGFAVQLALLRHPGTTLSYIAGSVAALVAWLATQLEIPQSAFETYQRRPQTMTDHAQILATTLGLRLPNKGDFASMIDAASLAAWGTDRGPMIVKGVIADLRARKIILPTTGVIERVAIAGRARARKRTADALVQGVSPDQITRLDPLLIVDRDLGMTPFGWLKDMPTSPKPDNIRGLIERLRMVRRFAISPDVARQVHEDRFRQLVREGRITDAHQVARYATHRRRAIMVAVLIDLESRLIDGVLDMSDKLIGGMFARARKSKERHYVASTRDVGRLMHLFSATIEALATAHESGRDGFSVVDETVGWTKLQRVRSEVRAFAEFTEEDPLIRASDRYATLRKFAPDIIEALAFKTARSDSPLLAAIRLLKDLNETGQRHIPADAPMPFRKEWAKLVQGGDRPNRRLYETAVFATLRGKLQSGDVWVERSSNYRRFDSYLIAPEAVPSIATELGLPATADIWIAARGRDLDQRLKRFARRLARGDLEGVEWRDDRLHISPVKALTPPAADTLASEITALLPYARITEILHEVNRQTGFAAAFTNLRTGEHCDNENALLAAILADATNLGLTRMAAASQGVTRDQLIWVADAYIRPETYKAALGRIIDAHHRLPVAALWGAGTTSSSDGQFFRSGKRGETAGDINARYGADPGLGFYTHVSDQHAPYNVRVMSATSHEAPYVLDGLLHHGTSLKIDTHYVDTGGASDHVFALCSMLGIRFCPRLRDFPDRKLASIEPVTAYKNLQPLLGRRIRTDVIREHWSDIVRLVASLKAGAVAPSTMLKKLAAYQRQNQLDLALQEIGRIERTLFMLDWLESSDLARSNGSPRAVA</sequence>
<gene>
    <name evidence="7" type="ordered locus">Acry_3567</name>
</gene>
<evidence type="ECO:0000313" key="7">
    <source>
        <dbReference type="EMBL" id="ABQ29165.1"/>
    </source>
</evidence>
<dbReference type="GO" id="GO:0006313">
    <property type="term" value="P:DNA transposition"/>
    <property type="evidence" value="ECO:0007669"/>
    <property type="project" value="InterPro"/>
</dbReference>
<dbReference type="GO" id="GO:0004803">
    <property type="term" value="F:transposase activity"/>
    <property type="evidence" value="ECO:0007669"/>
    <property type="project" value="InterPro"/>
</dbReference>
<proteinExistence type="inferred from homology"/>
<dbReference type="HOGENOM" id="CLU_009098_1_0_5"/>
<dbReference type="AlphaFoldDB" id="A5FU83"/>
<feature type="domain" description="Tn3 transposase DDE" evidence="5">
    <location>
        <begin position="575"/>
        <end position="868"/>
    </location>
</feature>
<evidence type="ECO:0000313" key="8">
    <source>
        <dbReference type="Proteomes" id="UP000000245"/>
    </source>
</evidence>
<evidence type="ECO:0000256" key="4">
    <source>
        <dbReference type="ARBA" id="ARBA00023172"/>
    </source>
</evidence>
<geneLocation type="plasmid" evidence="7 8">
    <name>pACRY04</name>
</geneLocation>